<dbReference type="Proteomes" id="UP000694865">
    <property type="component" value="Unplaced"/>
</dbReference>
<dbReference type="Gene3D" id="1.10.238.10">
    <property type="entry name" value="EF-hand"/>
    <property type="match status" value="1"/>
</dbReference>
<dbReference type="InterPro" id="IPR050145">
    <property type="entry name" value="Centrin_CML-like"/>
</dbReference>
<dbReference type="CDD" id="cd00051">
    <property type="entry name" value="EFh"/>
    <property type="match status" value="1"/>
</dbReference>
<evidence type="ECO:0000313" key="4">
    <source>
        <dbReference type="Proteomes" id="UP000694865"/>
    </source>
</evidence>
<dbReference type="PANTHER" id="PTHR23050">
    <property type="entry name" value="CALCIUM BINDING PROTEIN"/>
    <property type="match status" value="1"/>
</dbReference>
<dbReference type="PROSITE" id="PS50222">
    <property type="entry name" value="EF_HAND_2"/>
    <property type="match status" value="2"/>
</dbReference>
<dbReference type="Pfam" id="PF13499">
    <property type="entry name" value="EF-hand_7"/>
    <property type="match status" value="1"/>
</dbReference>
<evidence type="ECO:0000256" key="2">
    <source>
        <dbReference type="ARBA" id="ARBA00022837"/>
    </source>
</evidence>
<dbReference type="InterPro" id="IPR011992">
    <property type="entry name" value="EF-hand-dom_pair"/>
</dbReference>
<dbReference type="RefSeq" id="XP_002737577.1">
    <property type="nucleotide sequence ID" value="XM_002737531.2"/>
</dbReference>
<organism evidence="4 5">
    <name type="scientific">Saccoglossus kowalevskii</name>
    <name type="common">Acorn worm</name>
    <dbReference type="NCBI Taxonomy" id="10224"/>
    <lineage>
        <taxon>Eukaryota</taxon>
        <taxon>Metazoa</taxon>
        <taxon>Hemichordata</taxon>
        <taxon>Enteropneusta</taxon>
        <taxon>Harrimaniidae</taxon>
        <taxon>Saccoglossus</taxon>
    </lineage>
</organism>
<evidence type="ECO:0000259" key="3">
    <source>
        <dbReference type="PROSITE" id="PS50222"/>
    </source>
</evidence>
<reference evidence="5" key="1">
    <citation type="submission" date="2025-08" db="UniProtKB">
        <authorList>
            <consortium name="RefSeq"/>
        </authorList>
    </citation>
    <scope>IDENTIFICATION</scope>
    <source>
        <tissue evidence="5">Testes</tissue>
    </source>
</reference>
<dbReference type="SUPFAM" id="SSF47473">
    <property type="entry name" value="EF-hand"/>
    <property type="match status" value="1"/>
</dbReference>
<dbReference type="SMART" id="SM00054">
    <property type="entry name" value="EFh"/>
    <property type="match status" value="2"/>
</dbReference>
<keyword evidence="4" id="KW-1185">Reference proteome</keyword>
<accession>A0ABM0GUF5</accession>
<evidence type="ECO:0000313" key="5">
    <source>
        <dbReference type="RefSeq" id="XP_002737577.1"/>
    </source>
</evidence>
<keyword evidence="1" id="KW-0677">Repeat</keyword>
<sequence length="81" mass="9033">MGCGGSSEPPDERISEQEIYEAFRAMDIDGSGTISAEELREVVKRLGEDLTEDDIQEMVELVDENGDGEIDYGEFVKIMRS</sequence>
<feature type="domain" description="EF-hand" evidence="3">
    <location>
        <begin position="50"/>
        <end position="81"/>
    </location>
</feature>
<proteinExistence type="predicted"/>
<name>A0ABM0GUF5_SACKO</name>
<dbReference type="GeneID" id="100369336"/>
<feature type="domain" description="EF-hand" evidence="3">
    <location>
        <begin position="14"/>
        <end position="49"/>
    </location>
</feature>
<dbReference type="InterPro" id="IPR018247">
    <property type="entry name" value="EF_Hand_1_Ca_BS"/>
</dbReference>
<evidence type="ECO:0000256" key="1">
    <source>
        <dbReference type="ARBA" id="ARBA00022737"/>
    </source>
</evidence>
<dbReference type="PROSITE" id="PS00018">
    <property type="entry name" value="EF_HAND_1"/>
    <property type="match status" value="2"/>
</dbReference>
<dbReference type="InterPro" id="IPR002048">
    <property type="entry name" value="EF_hand_dom"/>
</dbReference>
<keyword evidence="2" id="KW-0106">Calcium</keyword>
<protein>
    <submittedName>
        <fullName evidence="5">Calmodulin-like</fullName>
    </submittedName>
</protein>
<gene>
    <name evidence="5" type="primary">LOC100369336</name>
</gene>